<dbReference type="PANTHER" id="PTHR46796:SF13">
    <property type="entry name" value="HTH-TYPE TRANSCRIPTIONAL ACTIVATOR RHAS"/>
    <property type="match status" value="1"/>
</dbReference>
<dbReference type="InterPro" id="IPR011051">
    <property type="entry name" value="RmlC_Cupin_sf"/>
</dbReference>
<keyword evidence="6" id="KW-1185">Reference proteome</keyword>
<dbReference type="InterPro" id="IPR020449">
    <property type="entry name" value="Tscrpt_reg_AraC-type_HTH"/>
</dbReference>
<dbReference type="InterPro" id="IPR009057">
    <property type="entry name" value="Homeodomain-like_sf"/>
</dbReference>
<dbReference type="Pfam" id="PF12833">
    <property type="entry name" value="HTH_18"/>
    <property type="match status" value="1"/>
</dbReference>
<proteinExistence type="predicted"/>
<name>A0ABP4NZE9_9ACTN</name>
<evidence type="ECO:0000313" key="6">
    <source>
        <dbReference type="Proteomes" id="UP001500393"/>
    </source>
</evidence>
<evidence type="ECO:0000259" key="4">
    <source>
        <dbReference type="PROSITE" id="PS01124"/>
    </source>
</evidence>
<evidence type="ECO:0000313" key="5">
    <source>
        <dbReference type="EMBL" id="GAA1568655.1"/>
    </source>
</evidence>
<protein>
    <submittedName>
        <fullName evidence="5">Helix-turn-helix transcriptional regulator</fullName>
    </submittedName>
</protein>
<gene>
    <name evidence="5" type="ORF">GCM10009789_22600</name>
</gene>
<dbReference type="InterPro" id="IPR018062">
    <property type="entry name" value="HTH_AraC-typ_CS"/>
</dbReference>
<dbReference type="Gene3D" id="1.10.10.60">
    <property type="entry name" value="Homeodomain-like"/>
    <property type="match status" value="2"/>
</dbReference>
<reference evidence="6" key="1">
    <citation type="journal article" date="2019" name="Int. J. Syst. Evol. Microbiol.">
        <title>The Global Catalogue of Microorganisms (GCM) 10K type strain sequencing project: providing services to taxonomists for standard genome sequencing and annotation.</title>
        <authorList>
            <consortium name="The Broad Institute Genomics Platform"/>
            <consortium name="The Broad Institute Genome Sequencing Center for Infectious Disease"/>
            <person name="Wu L."/>
            <person name="Ma J."/>
        </authorList>
    </citation>
    <scope>NUCLEOTIDE SEQUENCE [LARGE SCALE GENOMIC DNA]</scope>
    <source>
        <strain evidence="6">JCM 14969</strain>
    </source>
</reference>
<dbReference type="RefSeq" id="WP_344212683.1">
    <property type="nucleotide sequence ID" value="NZ_BAAAOS010000018.1"/>
</dbReference>
<dbReference type="Pfam" id="PF07883">
    <property type="entry name" value="Cupin_2"/>
    <property type="match status" value="1"/>
</dbReference>
<dbReference type="PRINTS" id="PR00032">
    <property type="entry name" value="HTHARAC"/>
</dbReference>
<keyword evidence="1" id="KW-0805">Transcription regulation</keyword>
<organism evidence="5 6">
    <name type="scientific">Kribbella sancticallisti</name>
    <dbReference type="NCBI Taxonomy" id="460087"/>
    <lineage>
        <taxon>Bacteria</taxon>
        <taxon>Bacillati</taxon>
        <taxon>Actinomycetota</taxon>
        <taxon>Actinomycetes</taxon>
        <taxon>Propionibacteriales</taxon>
        <taxon>Kribbellaceae</taxon>
        <taxon>Kribbella</taxon>
    </lineage>
</organism>
<dbReference type="PROSITE" id="PS01124">
    <property type="entry name" value="HTH_ARAC_FAMILY_2"/>
    <property type="match status" value="1"/>
</dbReference>
<dbReference type="SUPFAM" id="SSF46689">
    <property type="entry name" value="Homeodomain-like"/>
    <property type="match status" value="1"/>
</dbReference>
<dbReference type="InterPro" id="IPR018060">
    <property type="entry name" value="HTH_AraC"/>
</dbReference>
<dbReference type="SMART" id="SM00342">
    <property type="entry name" value="HTH_ARAC"/>
    <property type="match status" value="1"/>
</dbReference>
<dbReference type="PROSITE" id="PS00041">
    <property type="entry name" value="HTH_ARAC_FAMILY_1"/>
    <property type="match status" value="1"/>
</dbReference>
<sequence length="283" mass="31210">MSQVLRFEWSALGRPYHAARIRFAPRARDSELHTHADFHEFMGVVSGNGEHLLETGTLPLAAGDVVLVRPRDRHAIRGSAPDGLEFINVAFPSSAWQGFLNLTRTNPTGSWDAARHPVVFRPDDAAAVVTVFEHALRSFADEPGHFDLMRFWIDLLPFVSPEELPARASGIQAPEWLAKACTAMRAEENLRLGVPRLLELAGVSAAHLSRTLRTAYGMTPTDFVADLRLEQAASLLAATSDPIAEIAARCGFSSQSYFTRCFTAAHQVSPRAFRHQSQRAFVP</sequence>
<dbReference type="InterPro" id="IPR014710">
    <property type="entry name" value="RmlC-like_jellyroll"/>
</dbReference>
<evidence type="ECO:0000256" key="3">
    <source>
        <dbReference type="ARBA" id="ARBA00023163"/>
    </source>
</evidence>
<evidence type="ECO:0000256" key="1">
    <source>
        <dbReference type="ARBA" id="ARBA00023015"/>
    </source>
</evidence>
<dbReference type="InterPro" id="IPR050204">
    <property type="entry name" value="AraC_XylS_family_regulators"/>
</dbReference>
<keyword evidence="2" id="KW-0238">DNA-binding</keyword>
<dbReference type="EMBL" id="BAAAOS010000018">
    <property type="protein sequence ID" value="GAA1568655.1"/>
    <property type="molecule type" value="Genomic_DNA"/>
</dbReference>
<accession>A0ABP4NZE9</accession>
<keyword evidence="3" id="KW-0804">Transcription</keyword>
<dbReference type="Proteomes" id="UP001500393">
    <property type="component" value="Unassembled WGS sequence"/>
</dbReference>
<evidence type="ECO:0000256" key="2">
    <source>
        <dbReference type="ARBA" id="ARBA00023125"/>
    </source>
</evidence>
<dbReference type="Gene3D" id="2.60.120.10">
    <property type="entry name" value="Jelly Rolls"/>
    <property type="match status" value="1"/>
</dbReference>
<dbReference type="InterPro" id="IPR013096">
    <property type="entry name" value="Cupin_2"/>
</dbReference>
<dbReference type="PANTHER" id="PTHR46796">
    <property type="entry name" value="HTH-TYPE TRANSCRIPTIONAL ACTIVATOR RHAS-RELATED"/>
    <property type="match status" value="1"/>
</dbReference>
<dbReference type="SUPFAM" id="SSF51182">
    <property type="entry name" value="RmlC-like cupins"/>
    <property type="match status" value="1"/>
</dbReference>
<comment type="caution">
    <text evidence="5">The sequence shown here is derived from an EMBL/GenBank/DDBJ whole genome shotgun (WGS) entry which is preliminary data.</text>
</comment>
<feature type="domain" description="HTH araC/xylS-type" evidence="4">
    <location>
        <begin position="178"/>
        <end position="276"/>
    </location>
</feature>